<evidence type="ECO:0000256" key="1">
    <source>
        <dbReference type="SAM" id="MobiDB-lite"/>
    </source>
</evidence>
<accession>A0AAV5T1Q9</accession>
<gene>
    <name evidence="2" type="ORF">PENTCL1PPCAC_11606</name>
</gene>
<dbReference type="EMBL" id="BTSX01000003">
    <property type="protein sequence ID" value="GMS89431.1"/>
    <property type="molecule type" value="Genomic_DNA"/>
</dbReference>
<name>A0AAV5T1Q9_9BILA</name>
<feature type="compositionally biased region" description="Acidic residues" evidence="1">
    <location>
        <begin position="265"/>
        <end position="275"/>
    </location>
</feature>
<feature type="compositionally biased region" description="Polar residues" evidence="1">
    <location>
        <begin position="95"/>
        <end position="108"/>
    </location>
</feature>
<reference evidence="2" key="1">
    <citation type="submission" date="2023-10" db="EMBL/GenBank/DDBJ databases">
        <title>Genome assembly of Pristionchus species.</title>
        <authorList>
            <person name="Yoshida K."/>
            <person name="Sommer R.J."/>
        </authorList>
    </citation>
    <scope>NUCLEOTIDE SEQUENCE</scope>
    <source>
        <strain evidence="2">RS0144</strain>
    </source>
</reference>
<feature type="compositionally biased region" description="Polar residues" evidence="1">
    <location>
        <begin position="7"/>
        <end position="20"/>
    </location>
</feature>
<feature type="compositionally biased region" description="Polar residues" evidence="1">
    <location>
        <begin position="71"/>
        <end position="82"/>
    </location>
</feature>
<feature type="region of interest" description="Disordered" evidence="1">
    <location>
        <begin position="199"/>
        <end position="275"/>
    </location>
</feature>
<proteinExistence type="predicted"/>
<dbReference type="AlphaFoldDB" id="A0AAV5T1Q9"/>
<feature type="region of interest" description="Disordered" evidence="1">
    <location>
        <begin position="1"/>
        <end position="34"/>
    </location>
</feature>
<organism evidence="2 3">
    <name type="scientific">Pristionchus entomophagus</name>
    <dbReference type="NCBI Taxonomy" id="358040"/>
    <lineage>
        <taxon>Eukaryota</taxon>
        <taxon>Metazoa</taxon>
        <taxon>Ecdysozoa</taxon>
        <taxon>Nematoda</taxon>
        <taxon>Chromadorea</taxon>
        <taxon>Rhabditida</taxon>
        <taxon>Rhabditina</taxon>
        <taxon>Diplogasteromorpha</taxon>
        <taxon>Diplogasteroidea</taxon>
        <taxon>Neodiplogasteridae</taxon>
        <taxon>Pristionchus</taxon>
    </lineage>
</organism>
<comment type="caution">
    <text evidence="2">The sequence shown here is derived from an EMBL/GenBank/DDBJ whole genome shotgun (WGS) entry which is preliminary data.</text>
</comment>
<feature type="compositionally biased region" description="Basic and acidic residues" evidence="1">
    <location>
        <begin position="199"/>
        <end position="209"/>
    </location>
</feature>
<feature type="region of interest" description="Disordered" evidence="1">
    <location>
        <begin position="71"/>
        <end position="120"/>
    </location>
</feature>
<protein>
    <submittedName>
        <fullName evidence="2">Uncharacterized protein</fullName>
    </submittedName>
</protein>
<feature type="compositionally biased region" description="Low complexity" evidence="1">
    <location>
        <begin position="221"/>
        <end position="246"/>
    </location>
</feature>
<keyword evidence="3" id="KW-1185">Reference proteome</keyword>
<sequence>MLLGAQDNYTSRSDNNSEHSSFGMDTGIVQQPPTKRHLVRFDMRHAEGAPRAKRRFEKVAAQFENFSISNNTAPVTGQSFESSSDDDELIHGSSMGEQMNEETANGSTIEEPDDESSLTRKRLRLADELSEYLEKAKEHPIMWKKMMEESRVSEGALTVWRPPVPLSNPFDDPSMKGRINELSEDEDEIDEDGDVVIDDKIAHAGDIRPEVSYPDESYRDSSSTLDSIPSTLSSSPISSPYPDSESGYGNRIVEVADGGTTTDSSLEDDDAMEMD</sequence>
<evidence type="ECO:0000313" key="3">
    <source>
        <dbReference type="Proteomes" id="UP001432027"/>
    </source>
</evidence>
<evidence type="ECO:0000313" key="2">
    <source>
        <dbReference type="EMBL" id="GMS89431.1"/>
    </source>
</evidence>
<dbReference type="Proteomes" id="UP001432027">
    <property type="component" value="Unassembled WGS sequence"/>
</dbReference>